<proteinExistence type="inferred from homology"/>
<gene>
    <name evidence="4" type="ORF">RDWZM_007713</name>
</gene>
<dbReference type="Gene3D" id="1.25.40.1040">
    <property type="match status" value="1"/>
</dbReference>
<dbReference type="InterPro" id="IPR011990">
    <property type="entry name" value="TPR-like_helical_dom_sf"/>
</dbReference>
<accession>A0A9Q0M089</accession>
<sequence length="999" mass="117745">MSGQTDASYDRKLKPIYDYLDNGYYKKSLQEIDKLQKKNKDWLYLKVLKALTYIRMNRPKEGEEILEQVVQEFPYDDSTLQTITICYRDLHQNHLIPTLYENALKKDPINEKLFTNLFMAYVRVQDYKKQQLTALNLYKAHPKNPYYFWAVFSIYMQAITAKEGSIESKITFPLAEKMCEKFYNENRFEAEQEINLYLMILEKQNKFKEMLNLIDSDLGKQKLNDYLGFNLYRKVQLLSKNGLLQNAFKEMKELIKNNIDQYNYYMELFDLASNLDGQMVNSHKYIDQVLDLIDEMCDKTTNFKHRGPSMAKIVILGRIQQSIKKNKEKLDNVVNSENIFRKIEDEMFINLIFEYFENFNKKFACIKDIMFMLKNVNLTPSQMEKLLLNIKLSILNLNHETSTDEFSKSLCYYYLVHYTSDLSQYSQNKETELKLLYEFYQKNLIINWSHMNTKEFKENKPDENIITKPPFDPVVYLIANKSVADIDIYDYDITSNSTYFDLLTLLEHSLKTNTDDYYCKLLLVRLYNVIGACASSHALYENLDIKLIQCDTMGHFFLVPFLSSGHYSYARQFLAASWKFYSFNFKDTSDFLINSYKNGTFKKIEEIMSFNTKLRTSIQYHITRVEQFFLNLIIECKNNLTFKTFAIDYVTQMVKGNLNFDFENVCDNRDNLLNCNHHQLDLRVETLRKKTFNDECLWLHYRITLLEVMIISYNLSENLLADSDRNLIVNGGTVSTSIEHEKLTFGFFNNLINQMEELIIVSKKYISENSSVKYCLEGPTPSKLNSYFSTQQSSCVMNLLQTLRSIFNYCAKSEVDIDIDSLIENFKVSDFFNEIYTLSANVTQKEQSLQTMRKLLENISNWIETISVCVSLLDIAYNSVQRIQKYCKKLRKKKLNEMKNSEQTISKFNEIFTLFKTNLEKSIKELINLCETFSVSVPKLCSSLKMNFSSGLQDALIIETEIKDKLNLSYHKSLSEMHNVLYSKHRYLTSLEDNHIQHH</sequence>
<evidence type="ECO:0000256" key="1">
    <source>
        <dbReference type="ARBA" id="ARBA00006298"/>
    </source>
</evidence>
<dbReference type="Pfam" id="PF09797">
    <property type="entry name" value="NatB_MDM20"/>
    <property type="match status" value="1"/>
</dbReference>
<name>A0A9Q0M089_BLOTA</name>
<dbReference type="EMBL" id="JAPWDV010000003">
    <property type="protein sequence ID" value="KAJ6216556.1"/>
    <property type="molecule type" value="Genomic_DNA"/>
</dbReference>
<reference evidence="4" key="1">
    <citation type="submission" date="2022-12" db="EMBL/GenBank/DDBJ databases">
        <title>Genome assemblies of Blomia tropicalis.</title>
        <authorList>
            <person name="Cui Y."/>
        </authorList>
    </citation>
    <scope>NUCLEOTIDE SEQUENCE</scope>
    <source>
        <tissue evidence="4">Adult mites</tissue>
    </source>
</reference>
<protein>
    <recommendedName>
        <fullName evidence="3">N-terminal acetyltransferase B complex subunit MDM20 homolog</fullName>
    </recommendedName>
</protein>
<keyword evidence="5" id="KW-1185">Reference proteome</keyword>
<comment type="similarity">
    <text evidence="1">Belongs to the MDM20/NAA25 family.</text>
</comment>
<dbReference type="Proteomes" id="UP001142055">
    <property type="component" value="Chromosome 3"/>
</dbReference>
<keyword evidence="2" id="KW-0802">TPR repeat</keyword>
<evidence type="ECO:0000256" key="3">
    <source>
        <dbReference type="ARBA" id="ARBA00029872"/>
    </source>
</evidence>
<evidence type="ECO:0000313" key="5">
    <source>
        <dbReference type="Proteomes" id="UP001142055"/>
    </source>
</evidence>
<evidence type="ECO:0000256" key="2">
    <source>
        <dbReference type="ARBA" id="ARBA00022803"/>
    </source>
</evidence>
<dbReference type="PANTHER" id="PTHR22767">
    <property type="entry name" value="N-TERMINAL ACETYLTRANSFERASE-RELATED"/>
    <property type="match status" value="1"/>
</dbReference>
<dbReference type="OMA" id="IHYTELA"/>
<dbReference type="PANTHER" id="PTHR22767:SF3">
    <property type="entry name" value="N-ALPHA-ACETYLTRANSFERASE 25, NATB AUXILIARY SUBUNIT"/>
    <property type="match status" value="1"/>
</dbReference>
<evidence type="ECO:0000313" key="4">
    <source>
        <dbReference type="EMBL" id="KAJ6216556.1"/>
    </source>
</evidence>
<dbReference type="GO" id="GO:0031416">
    <property type="term" value="C:NatB complex"/>
    <property type="evidence" value="ECO:0007669"/>
    <property type="project" value="TreeGrafter"/>
</dbReference>
<dbReference type="AlphaFoldDB" id="A0A9Q0M089"/>
<dbReference type="InterPro" id="IPR019183">
    <property type="entry name" value="NAA25_NatB_aux_su"/>
</dbReference>
<organism evidence="4 5">
    <name type="scientific">Blomia tropicalis</name>
    <name type="common">Mite</name>
    <dbReference type="NCBI Taxonomy" id="40697"/>
    <lineage>
        <taxon>Eukaryota</taxon>
        <taxon>Metazoa</taxon>
        <taxon>Ecdysozoa</taxon>
        <taxon>Arthropoda</taxon>
        <taxon>Chelicerata</taxon>
        <taxon>Arachnida</taxon>
        <taxon>Acari</taxon>
        <taxon>Acariformes</taxon>
        <taxon>Sarcoptiformes</taxon>
        <taxon>Astigmata</taxon>
        <taxon>Glycyphagoidea</taxon>
        <taxon>Echimyopodidae</taxon>
        <taxon>Blomia</taxon>
    </lineage>
</organism>
<dbReference type="SUPFAM" id="SSF48452">
    <property type="entry name" value="TPR-like"/>
    <property type="match status" value="1"/>
</dbReference>
<comment type="caution">
    <text evidence="4">The sequence shown here is derived from an EMBL/GenBank/DDBJ whole genome shotgun (WGS) entry which is preliminary data.</text>
</comment>